<feature type="non-terminal residue" evidence="2">
    <location>
        <position position="1"/>
    </location>
</feature>
<organism evidence="2 3">
    <name type="scientific">Trifolium medium</name>
    <dbReference type="NCBI Taxonomy" id="97028"/>
    <lineage>
        <taxon>Eukaryota</taxon>
        <taxon>Viridiplantae</taxon>
        <taxon>Streptophyta</taxon>
        <taxon>Embryophyta</taxon>
        <taxon>Tracheophyta</taxon>
        <taxon>Spermatophyta</taxon>
        <taxon>Magnoliopsida</taxon>
        <taxon>eudicotyledons</taxon>
        <taxon>Gunneridae</taxon>
        <taxon>Pentapetalae</taxon>
        <taxon>rosids</taxon>
        <taxon>fabids</taxon>
        <taxon>Fabales</taxon>
        <taxon>Fabaceae</taxon>
        <taxon>Papilionoideae</taxon>
        <taxon>50 kb inversion clade</taxon>
        <taxon>NPAAA clade</taxon>
        <taxon>Hologalegina</taxon>
        <taxon>IRL clade</taxon>
        <taxon>Trifolieae</taxon>
        <taxon>Trifolium</taxon>
    </lineage>
</organism>
<name>A0A392R087_9FABA</name>
<dbReference type="Proteomes" id="UP000265520">
    <property type="component" value="Unassembled WGS sequence"/>
</dbReference>
<accession>A0A392R087</accession>
<evidence type="ECO:0000256" key="1">
    <source>
        <dbReference type="SAM" id="MobiDB-lite"/>
    </source>
</evidence>
<reference evidence="2 3" key="1">
    <citation type="journal article" date="2018" name="Front. Plant Sci.">
        <title>Red Clover (Trifolium pratense) and Zigzag Clover (T. medium) - A Picture of Genomic Similarities and Differences.</title>
        <authorList>
            <person name="Dluhosova J."/>
            <person name="Istvanek J."/>
            <person name="Nedelnik J."/>
            <person name="Repkova J."/>
        </authorList>
    </citation>
    <scope>NUCLEOTIDE SEQUENCE [LARGE SCALE GENOMIC DNA]</scope>
    <source>
        <strain evidence="3">cv. 10/8</strain>
        <tissue evidence="2">Leaf</tissue>
    </source>
</reference>
<evidence type="ECO:0000313" key="2">
    <source>
        <dbReference type="EMBL" id="MCI29649.1"/>
    </source>
</evidence>
<sequence>GLRIVDPQLLGEIWEEQDEEQKGSNERERNESSSTLASFMIQNETKHKVKEFCVVRKGE</sequence>
<dbReference type="EMBL" id="LXQA010173978">
    <property type="protein sequence ID" value="MCI29649.1"/>
    <property type="molecule type" value="Genomic_DNA"/>
</dbReference>
<evidence type="ECO:0000313" key="3">
    <source>
        <dbReference type="Proteomes" id="UP000265520"/>
    </source>
</evidence>
<comment type="caution">
    <text evidence="2">The sequence shown here is derived from an EMBL/GenBank/DDBJ whole genome shotgun (WGS) entry which is preliminary data.</text>
</comment>
<dbReference type="AlphaFoldDB" id="A0A392R087"/>
<proteinExistence type="predicted"/>
<keyword evidence="3" id="KW-1185">Reference proteome</keyword>
<protein>
    <submittedName>
        <fullName evidence="2">Uncharacterized protein</fullName>
    </submittedName>
</protein>
<feature type="region of interest" description="Disordered" evidence="1">
    <location>
        <begin position="13"/>
        <end position="41"/>
    </location>
</feature>
<feature type="compositionally biased region" description="Basic and acidic residues" evidence="1">
    <location>
        <begin position="20"/>
        <end position="31"/>
    </location>
</feature>